<keyword evidence="1" id="KW-0862">Zinc</keyword>
<dbReference type="PROSITE" id="PS50103">
    <property type="entry name" value="ZF_C3H1"/>
    <property type="match status" value="2"/>
</dbReference>
<protein>
    <recommendedName>
        <fullName evidence="3">C3H1-type domain-containing protein</fullName>
    </recommendedName>
</protein>
<gene>
    <name evidence="4" type="ORF">POCTA_138.1.T0110268</name>
</gene>
<accession>A0A8S1SLG2</accession>
<feature type="domain" description="C3H1-type" evidence="3">
    <location>
        <begin position="611"/>
        <end position="633"/>
    </location>
</feature>
<evidence type="ECO:0000256" key="1">
    <source>
        <dbReference type="PROSITE-ProRule" id="PRU00723"/>
    </source>
</evidence>
<dbReference type="Pfam" id="PF03133">
    <property type="entry name" value="TTL"/>
    <property type="match status" value="1"/>
</dbReference>
<feature type="region of interest" description="Disordered" evidence="2">
    <location>
        <begin position="1"/>
        <end position="77"/>
    </location>
</feature>
<name>A0A8S1SLG2_PAROT</name>
<sequence length="761" mass="89752">MNPSEESTINVEIRRSRNKTETKCKSQSPQVKPQFIQSQLQHKKSKTKERQQQNQESLPNVTKKLNPKSTSFSKKRNQFKPAPQEFCLKYFVGWGNNEALVKRVMSKRTQWKETTDSSSMFVNFKWQQNERGYRYERLIVSQNYKQLVNHFEHHKEISNKSDLIKNLSQYCEKHKLNVFDYSPLTFVIDFSDENCDYNITQFLKTYEQFAPKKPTAKQMLDVKRRLRGNFTNAYQRDSSSQFQKIQMNNTFLSEDSPYMWLLKPTFLNRGRGIQIFDNLETLVKLVSDFQEGLKEKTLNQKDGSSGEEDPPKQVQSAQGTTKKDPNQYIRQQPSGPCIIKSHSFVIQKYIERPALINKRKFDIRVWGLVTHELDAYFFQEGYIRTSSEDFTYNIENTFVHLTNNAIQKYSKNYGEFEDGNQLSFKNYQDYLKSQNIACNVQDIINKMKERIWMVFNSVRSKINFEDRKYCFEIFGFDFILDSDQEVWLIEVNTNPCIEESSPLLKMYIPRMLDDAFKLTLDILFPPQQPHKQSLPQISQLPQIKEESHSEYPVIGYPNDENMWMLLGSLNDRKISQKMFNPSGPKDKPLCMEFQKDICMKLQCPLEHKYWPCPDYDKGFCYLGSSCDKKHIVRKLCMDYVYGFCKDGPECKMQHVKLFDLNDRTQELRFTEKFYSKLKQEQATFKQSEINVKPVICKSCQEVGHKSNVCKKTLRLSPNRKILCGICETEHTIFDQGKKLDCQYKISQSQQQLLFLQQSSEQ</sequence>
<feature type="compositionally biased region" description="Basic and acidic residues" evidence="2">
    <location>
        <begin position="12"/>
        <end position="24"/>
    </location>
</feature>
<feature type="compositionally biased region" description="Polar residues" evidence="2">
    <location>
        <begin position="1"/>
        <end position="10"/>
    </location>
</feature>
<dbReference type="SMART" id="SM00356">
    <property type="entry name" value="ZnF_C3H1"/>
    <property type="match status" value="3"/>
</dbReference>
<feature type="domain" description="C3H1-type" evidence="3">
    <location>
        <begin position="635"/>
        <end position="657"/>
    </location>
</feature>
<dbReference type="InterPro" id="IPR000571">
    <property type="entry name" value="Znf_CCCH"/>
</dbReference>
<organism evidence="4 5">
    <name type="scientific">Paramecium octaurelia</name>
    <dbReference type="NCBI Taxonomy" id="43137"/>
    <lineage>
        <taxon>Eukaryota</taxon>
        <taxon>Sar</taxon>
        <taxon>Alveolata</taxon>
        <taxon>Ciliophora</taxon>
        <taxon>Intramacronucleata</taxon>
        <taxon>Oligohymenophorea</taxon>
        <taxon>Peniculida</taxon>
        <taxon>Parameciidae</taxon>
        <taxon>Paramecium</taxon>
    </lineage>
</organism>
<dbReference type="PANTHER" id="PTHR46069:SF1">
    <property type="entry name" value="CHROMOSOME UNDETERMINED SCAFFOLD_125, WHOLE GENOME SHOTGUN SEQUENCE"/>
    <property type="match status" value="1"/>
</dbReference>
<dbReference type="PANTHER" id="PTHR46069">
    <property type="entry name" value="TUBULIN TYROSINE LIGASE"/>
    <property type="match status" value="1"/>
</dbReference>
<feature type="region of interest" description="Disordered" evidence="2">
    <location>
        <begin position="297"/>
        <end position="332"/>
    </location>
</feature>
<keyword evidence="5" id="KW-1185">Reference proteome</keyword>
<dbReference type="OrthoDB" id="202825at2759"/>
<dbReference type="OMA" id="TEHTIFD"/>
<evidence type="ECO:0000259" key="3">
    <source>
        <dbReference type="PROSITE" id="PS50103"/>
    </source>
</evidence>
<feature type="zinc finger region" description="C3H1-type" evidence="1">
    <location>
        <begin position="635"/>
        <end position="657"/>
    </location>
</feature>
<evidence type="ECO:0000313" key="5">
    <source>
        <dbReference type="Proteomes" id="UP000683925"/>
    </source>
</evidence>
<reference evidence="4" key="1">
    <citation type="submission" date="2021-01" db="EMBL/GenBank/DDBJ databases">
        <authorList>
            <consortium name="Genoscope - CEA"/>
            <person name="William W."/>
        </authorList>
    </citation>
    <scope>NUCLEOTIDE SEQUENCE</scope>
</reference>
<proteinExistence type="predicted"/>
<dbReference type="PROSITE" id="PS51221">
    <property type="entry name" value="TTL"/>
    <property type="match status" value="1"/>
</dbReference>
<evidence type="ECO:0000256" key="2">
    <source>
        <dbReference type="SAM" id="MobiDB-lite"/>
    </source>
</evidence>
<dbReference type="InterPro" id="IPR004344">
    <property type="entry name" value="TTL/TTLL_fam"/>
</dbReference>
<keyword evidence="1" id="KW-0479">Metal-binding</keyword>
<dbReference type="GO" id="GO:0008270">
    <property type="term" value="F:zinc ion binding"/>
    <property type="evidence" value="ECO:0007669"/>
    <property type="project" value="UniProtKB-KW"/>
</dbReference>
<dbReference type="EMBL" id="CAJJDP010000010">
    <property type="protein sequence ID" value="CAD8140177.1"/>
    <property type="molecule type" value="Genomic_DNA"/>
</dbReference>
<comment type="caution">
    <text evidence="4">The sequence shown here is derived from an EMBL/GenBank/DDBJ whole genome shotgun (WGS) entry which is preliminary data.</text>
</comment>
<dbReference type="AlphaFoldDB" id="A0A8S1SLG2"/>
<feature type="zinc finger region" description="C3H1-type" evidence="1">
    <location>
        <begin position="611"/>
        <end position="633"/>
    </location>
</feature>
<feature type="compositionally biased region" description="Polar residues" evidence="2">
    <location>
        <begin position="25"/>
        <end position="40"/>
    </location>
</feature>
<evidence type="ECO:0000313" key="4">
    <source>
        <dbReference type="EMBL" id="CAD8140177.1"/>
    </source>
</evidence>
<dbReference type="Proteomes" id="UP000683925">
    <property type="component" value="Unassembled WGS sequence"/>
</dbReference>
<keyword evidence="1" id="KW-0863">Zinc-finger</keyword>